<evidence type="ECO:0000313" key="5">
    <source>
        <dbReference type="EMBL" id="AOS65408.1"/>
    </source>
</evidence>
<dbReference type="SUPFAM" id="SSF51182">
    <property type="entry name" value="RmlC-like cupins"/>
    <property type="match status" value="1"/>
</dbReference>
<feature type="active site" description="Proton donor" evidence="2">
    <location>
        <position position="132"/>
    </location>
</feature>
<dbReference type="EMBL" id="CP014859">
    <property type="protein sequence ID" value="AOS65408.1"/>
    <property type="molecule type" value="Genomic_DNA"/>
</dbReference>
<dbReference type="GO" id="GO:0000271">
    <property type="term" value="P:polysaccharide biosynthetic process"/>
    <property type="evidence" value="ECO:0007669"/>
    <property type="project" value="TreeGrafter"/>
</dbReference>
<evidence type="ECO:0000256" key="1">
    <source>
        <dbReference type="ARBA" id="ARBA00010154"/>
    </source>
</evidence>
<dbReference type="Pfam" id="PF00908">
    <property type="entry name" value="dTDP_sugar_isom"/>
    <property type="match status" value="1"/>
</dbReference>
<dbReference type="PANTHER" id="PTHR21047:SF2">
    <property type="entry name" value="THYMIDINE DIPHOSPHO-4-KETO-RHAMNOSE 3,5-EPIMERASE"/>
    <property type="match status" value="1"/>
</dbReference>
<feature type="active site" description="Proton acceptor" evidence="2">
    <location>
        <position position="62"/>
    </location>
</feature>
<dbReference type="Gene3D" id="2.60.120.10">
    <property type="entry name" value="Jelly Rolls"/>
    <property type="match status" value="1"/>
</dbReference>
<evidence type="ECO:0000313" key="6">
    <source>
        <dbReference type="Proteomes" id="UP000095210"/>
    </source>
</evidence>
<dbReference type="InterPro" id="IPR000888">
    <property type="entry name" value="RmlC-like"/>
</dbReference>
<dbReference type="PANTHER" id="PTHR21047">
    <property type="entry name" value="DTDP-6-DEOXY-D-GLUCOSE-3,5 EPIMERASE"/>
    <property type="match status" value="1"/>
</dbReference>
<organism evidence="5 6">
    <name type="scientific">Actinoalloteichus hymeniacidonis</name>
    <dbReference type="NCBI Taxonomy" id="340345"/>
    <lineage>
        <taxon>Bacteria</taxon>
        <taxon>Bacillati</taxon>
        <taxon>Actinomycetota</taxon>
        <taxon>Actinomycetes</taxon>
        <taxon>Pseudonocardiales</taxon>
        <taxon>Pseudonocardiaceae</taxon>
        <taxon>Actinoalloteichus</taxon>
    </lineage>
</organism>
<comment type="catalytic activity">
    <reaction evidence="4">
        <text>dTDP-4-dehydro-6-deoxy-alpha-D-glucose = dTDP-4-dehydro-beta-L-rhamnose</text>
        <dbReference type="Rhea" id="RHEA:16969"/>
        <dbReference type="ChEBI" id="CHEBI:57649"/>
        <dbReference type="ChEBI" id="CHEBI:62830"/>
        <dbReference type="EC" id="5.1.3.13"/>
    </reaction>
</comment>
<comment type="function">
    <text evidence="4">Catalyzes the epimerization of the C3' and C5'positions of dTDP-6-deoxy-D-xylo-4-hexulose, forming dTDP-6-deoxy-L-lyxo-4-hexulose.</text>
</comment>
<dbReference type="InterPro" id="IPR014710">
    <property type="entry name" value="RmlC-like_jellyroll"/>
</dbReference>
<evidence type="ECO:0000256" key="2">
    <source>
        <dbReference type="PIRSR" id="PIRSR600888-1"/>
    </source>
</evidence>
<dbReference type="NCBIfam" id="TIGR01221">
    <property type="entry name" value="rmlC"/>
    <property type="match status" value="1"/>
</dbReference>
<dbReference type="RefSeq" id="WP_069851984.1">
    <property type="nucleotide sequence ID" value="NZ_CP014859.1"/>
</dbReference>
<dbReference type="KEGG" id="ahm:TL08_23140"/>
<sequence length="204" mass="22228">MRVQELSIDGAFEFIPTKFPDQRGSFTAPYQEDVFAEAVGYPLRLAQANNSVSRRGVIRGLHFADVPPGQSKYVYCAQGSALDVVVDLRVGSPTFGKFDTVRLDTESPRAVFIPEGLGHAFLALEDDTVVSYLCSTGYRPGHEHGVNPLDPELGLPWPADVPPVLSEKDEQAPSLSEAKSTGLLPDYQECLARYASLRAEANQS</sequence>
<dbReference type="GO" id="GO:0019305">
    <property type="term" value="P:dTDP-rhamnose biosynthetic process"/>
    <property type="evidence" value="ECO:0007669"/>
    <property type="project" value="UniProtKB-UniRule"/>
</dbReference>
<name>A0AAC9HTZ1_9PSEU</name>
<feature type="site" description="Participates in a stacking interaction with the thymidine ring of dTDP-4-oxo-6-deoxyglucose" evidence="3">
    <location>
        <position position="138"/>
    </location>
</feature>
<dbReference type="EC" id="5.1.3.13" evidence="4"/>
<evidence type="ECO:0000256" key="4">
    <source>
        <dbReference type="RuleBase" id="RU364069"/>
    </source>
</evidence>
<gene>
    <name evidence="5" type="ORF">TL08_23140</name>
</gene>
<reference evidence="6" key="1">
    <citation type="submission" date="2016-03" db="EMBL/GenBank/DDBJ databases">
        <title>Complete genome sequence of the type strain Actinoalloteichus hymeniacidonis DSM 45092.</title>
        <authorList>
            <person name="Schaffert L."/>
            <person name="Albersmeier A."/>
            <person name="Winkler A."/>
            <person name="Kalinowski J."/>
            <person name="Zotchev S."/>
            <person name="Ruckert C."/>
        </authorList>
    </citation>
    <scope>NUCLEOTIDE SEQUENCE [LARGE SCALE GENOMIC DNA]</scope>
    <source>
        <strain evidence="6">HPA177(T) (DSM 45092(T))</strain>
    </source>
</reference>
<evidence type="ECO:0000256" key="3">
    <source>
        <dbReference type="PIRSR" id="PIRSR600888-3"/>
    </source>
</evidence>
<keyword evidence="4 5" id="KW-0413">Isomerase</keyword>
<comment type="subunit">
    <text evidence="4">Homodimer.</text>
</comment>
<dbReference type="Proteomes" id="UP000095210">
    <property type="component" value="Chromosome"/>
</dbReference>
<comment type="similarity">
    <text evidence="1 4">Belongs to the dTDP-4-dehydrorhamnose 3,5-epimerase family.</text>
</comment>
<dbReference type="CDD" id="cd00438">
    <property type="entry name" value="cupin_RmlC"/>
    <property type="match status" value="1"/>
</dbReference>
<dbReference type="AlphaFoldDB" id="A0AAC9HTZ1"/>
<protein>
    <recommendedName>
        <fullName evidence="4">dTDP-4-dehydrorhamnose 3,5-epimerase</fullName>
        <ecNumber evidence="4">5.1.3.13</ecNumber>
    </recommendedName>
    <alternativeName>
        <fullName evidence="4">Thymidine diphospho-4-keto-rhamnose 3,5-epimerase</fullName>
    </alternativeName>
</protein>
<dbReference type="GO" id="GO:0005829">
    <property type="term" value="C:cytosol"/>
    <property type="evidence" value="ECO:0007669"/>
    <property type="project" value="TreeGrafter"/>
</dbReference>
<dbReference type="GO" id="GO:0008830">
    <property type="term" value="F:dTDP-4-dehydrorhamnose 3,5-epimerase activity"/>
    <property type="evidence" value="ECO:0007669"/>
    <property type="project" value="UniProtKB-UniRule"/>
</dbReference>
<proteinExistence type="inferred from homology"/>
<comment type="pathway">
    <text evidence="4">Carbohydrate biosynthesis; dTDP-L-rhamnose biosynthesis.</text>
</comment>
<dbReference type="InterPro" id="IPR011051">
    <property type="entry name" value="RmlC_Cupin_sf"/>
</dbReference>
<keyword evidence="6" id="KW-1185">Reference proteome</keyword>
<accession>A0AAC9HTZ1</accession>